<keyword evidence="3" id="KW-1185">Reference proteome</keyword>
<dbReference type="InterPro" id="IPR002589">
    <property type="entry name" value="Macro_dom"/>
</dbReference>
<dbReference type="AlphaFoldDB" id="A0A7X2NT43"/>
<dbReference type="SUPFAM" id="SSF52949">
    <property type="entry name" value="Macro domain-like"/>
    <property type="match status" value="1"/>
</dbReference>
<proteinExistence type="predicted"/>
<dbReference type="Proteomes" id="UP000461880">
    <property type="component" value="Unassembled WGS sequence"/>
</dbReference>
<name>A0A7X2NT43_9FIRM</name>
<dbReference type="CDD" id="cd02908">
    <property type="entry name" value="Macro_OAADPr_deacetylase"/>
    <property type="match status" value="1"/>
</dbReference>
<dbReference type="SMART" id="SM00506">
    <property type="entry name" value="A1pp"/>
    <property type="match status" value="1"/>
</dbReference>
<dbReference type="PROSITE" id="PS51154">
    <property type="entry name" value="MACRO"/>
    <property type="match status" value="1"/>
</dbReference>
<evidence type="ECO:0000259" key="1">
    <source>
        <dbReference type="PROSITE" id="PS51154"/>
    </source>
</evidence>
<feature type="domain" description="Macro" evidence="1">
    <location>
        <begin position="1"/>
        <end position="172"/>
    </location>
</feature>
<evidence type="ECO:0000313" key="3">
    <source>
        <dbReference type="Proteomes" id="UP000461880"/>
    </source>
</evidence>
<gene>
    <name evidence="2" type="ORF">FYJ51_08590</name>
</gene>
<organism evidence="2 3">
    <name type="scientific">Stecheria intestinalis</name>
    <dbReference type="NCBI Taxonomy" id="2606630"/>
    <lineage>
        <taxon>Bacteria</taxon>
        <taxon>Bacillati</taxon>
        <taxon>Bacillota</taxon>
        <taxon>Erysipelotrichia</taxon>
        <taxon>Erysipelotrichales</taxon>
        <taxon>Erysipelotrichaceae</taxon>
        <taxon>Stecheria</taxon>
    </lineage>
</organism>
<dbReference type="PANTHER" id="PTHR11106:SF27">
    <property type="entry name" value="MACRO DOMAIN-CONTAINING PROTEIN"/>
    <property type="match status" value="1"/>
</dbReference>
<dbReference type="PANTHER" id="PTHR11106">
    <property type="entry name" value="GANGLIOSIDE INDUCED DIFFERENTIATION ASSOCIATED PROTEIN 2-RELATED"/>
    <property type="match status" value="1"/>
</dbReference>
<comment type="caution">
    <text evidence="2">The sequence shown here is derived from an EMBL/GenBank/DDBJ whole genome shotgun (WGS) entry which is preliminary data.</text>
</comment>
<protein>
    <recommendedName>
        <fullName evidence="1">Macro domain-containing protein</fullName>
    </recommendedName>
</protein>
<evidence type="ECO:0000313" key="2">
    <source>
        <dbReference type="EMBL" id="MSS58963.1"/>
    </source>
</evidence>
<dbReference type="EMBL" id="VUMN01000020">
    <property type="protein sequence ID" value="MSS58963.1"/>
    <property type="molecule type" value="Genomic_DNA"/>
</dbReference>
<dbReference type="RefSeq" id="WP_154505007.1">
    <property type="nucleotide sequence ID" value="NZ_VUMN01000020.1"/>
</dbReference>
<accession>A0A7X2NT43</accession>
<reference evidence="2 3" key="1">
    <citation type="submission" date="2019-08" db="EMBL/GenBank/DDBJ databases">
        <title>In-depth cultivation of the pig gut microbiome towards novel bacterial diversity and tailored functional studies.</title>
        <authorList>
            <person name="Wylensek D."/>
            <person name="Hitch T.C.A."/>
            <person name="Clavel T."/>
        </authorList>
    </citation>
    <scope>NUCLEOTIDE SEQUENCE [LARGE SCALE GENOMIC DNA]</scope>
    <source>
        <strain evidence="2 3">Oil+RF-744-GAM-WT-6</strain>
    </source>
</reference>
<dbReference type="Gene3D" id="3.40.220.10">
    <property type="entry name" value="Leucine Aminopeptidase, subunit E, domain 1"/>
    <property type="match status" value="1"/>
</dbReference>
<dbReference type="Pfam" id="PF01661">
    <property type="entry name" value="Macro"/>
    <property type="match status" value="1"/>
</dbReference>
<sequence length="177" mass="19375">MRTIRIQKIGITYLQTDAIVNAANSSLAAGGGVCGAIFSEAGYRELSEACEKIGGCRTGDAVITPGFHLPAKYIIHAVGPVYQDGNHREPQLLYSAYQNSLHLAKEYHCHSIGFPLISAGIFGYPKKQAWRKALQACMDFISAHPDYQIDIIFAVLDDEIKAMGEETLAELQSMEHC</sequence>
<dbReference type="InterPro" id="IPR043472">
    <property type="entry name" value="Macro_dom-like"/>
</dbReference>